<keyword evidence="2" id="KW-1185">Reference proteome</keyword>
<dbReference type="AlphaFoldDB" id="A0A7J9FX81"/>
<proteinExistence type="predicted"/>
<evidence type="ECO:0000313" key="2">
    <source>
        <dbReference type="Proteomes" id="UP000593560"/>
    </source>
</evidence>
<accession>A0A7J9FX81</accession>
<gene>
    <name evidence="1" type="ORF">Gohar_014590</name>
</gene>
<reference evidence="1 2" key="1">
    <citation type="journal article" date="2019" name="Genome Biol. Evol.">
        <title>Insights into the evolution of the New World diploid cottons (Gossypium, subgenus Houzingenia) based on genome sequencing.</title>
        <authorList>
            <person name="Grover C.E."/>
            <person name="Arick M.A. 2nd"/>
            <person name="Thrash A."/>
            <person name="Conover J.L."/>
            <person name="Sanders W.S."/>
            <person name="Peterson D.G."/>
            <person name="Frelichowski J.E."/>
            <person name="Scheffler J.A."/>
            <person name="Scheffler B.E."/>
            <person name="Wendel J.F."/>
        </authorList>
    </citation>
    <scope>NUCLEOTIDE SEQUENCE [LARGE SCALE GENOMIC DNA]</scope>
    <source>
        <strain evidence="1">0</strain>
        <tissue evidence="1">Leaf</tissue>
    </source>
</reference>
<organism evidence="1 2">
    <name type="scientific">Gossypium harknessii</name>
    <dbReference type="NCBI Taxonomy" id="34285"/>
    <lineage>
        <taxon>Eukaryota</taxon>
        <taxon>Viridiplantae</taxon>
        <taxon>Streptophyta</taxon>
        <taxon>Embryophyta</taxon>
        <taxon>Tracheophyta</taxon>
        <taxon>Spermatophyta</taxon>
        <taxon>Magnoliopsida</taxon>
        <taxon>eudicotyledons</taxon>
        <taxon>Gunneridae</taxon>
        <taxon>Pentapetalae</taxon>
        <taxon>rosids</taxon>
        <taxon>malvids</taxon>
        <taxon>Malvales</taxon>
        <taxon>Malvaceae</taxon>
        <taxon>Malvoideae</taxon>
        <taxon>Gossypium</taxon>
    </lineage>
</organism>
<sequence>MPTRPEFDNLITQGSSEWRKLCSNTAYTNAFPDKHFDLETVLKADVRPVTVSHEKSFTGFFSPDKFECLKGAMSFDEIWNEIKSSETNNCQPRVYIISWNDHFFVLKVESKAYYIIDTLGERLFEGCKQAYMLKFDDSSLMYGKKKKKDDEMAICSGKECCREYIKRFLAAIAVEELEEEEKKGRVSAFTLHQRLQIDFHYSSFSSATSSSHFIF</sequence>
<evidence type="ECO:0000313" key="1">
    <source>
        <dbReference type="EMBL" id="MBA0789910.1"/>
    </source>
</evidence>
<protein>
    <submittedName>
        <fullName evidence="1">Uncharacterized protein</fullName>
    </submittedName>
</protein>
<dbReference type="PANTHER" id="PTHR31182:SF17">
    <property type="entry name" value="EEIG1_EHBP1 PROTEIN AMINO-TERMINAL DOMAIN PROTEIN"/>
    <property type="match status" value="1"/>
</dbReference>
<name>A0A7J9FX81_9ROSI</name>
<dbReference type="EMBL" id="JABFAD010000001">
    <property type="protein sequence ID" value="MBA0789910.1"/>
    <property type="molecule type" value="Genomic_DNA"/>
</dbReference>
<dbReference type="PANTHER" id="PTHR31182">
    <property type="entry name" value="C2 NT-TYPE DOMAIN-CONTAINING PROTEIN"/>
    <property type="match status" value="1"/>
</dbReference>
<dbReference type="OrthoDB" id="733571at2759"/>
<dbReference type="Proteomes" id="UP000593560">
    <property type="component" value="Unassembled WGS sequence"/>
</dbReference>
<comment type="caution">
    <text evidence="1">The sequence shown here is derived from an EMBL/GenBank/DDBJ whole genome shotgun (WGS) entry which is preliminary data.</text>
</comment>